<proteinExistence type="predicted"/>
<evidence type="ECO:0000259" key="4">
    <source>
        <dbReference type="Pfam" id="PF25023"/>
    </source>
</evidence>
<accession>A0ABV8SZY6</accession>
<dbReference type="InterPro" id="IPR050708">
    <property type="entry name" value="T6SS_VgrG/RHS"/>
</dbReference>
<organism evidence="5 6">
    <name type="scientific">Steroidobacter flavus</name>
    <dbReference type="NCBI Taxonomy" id="1842136"/>
    <lineage>
        <taxon>Bacteria</taxon>
        <taxon>Pseudomonadati</taxon>
        <taxon>Pseudomonadota</taxon>
        <taxon>Gammaproteobacteria</taxon>
        <taxon>Steroidobacterales</taxon>
        <taxon>Steroidobacteraceae</taxon>
        <taxon>Steroidobacter</taxon>
    </lineage>
</organism>
<feature type="chain" id="PRO_5046359602" evidence="2">
    <location>
        <begin position="28"/>
        <end position="971"/>
    </location>
</feature>
<evidence type="ECO:0000259" key="3">
    <source>
        <dbReference type="Pfam" id="PF20148"/>
    </source>
</evidence>
<gene>
    <name evidence="5" type="ORF">ACFPN2_28345</name>
</gene>
<evidence type="ECO:0000256" key="2">
    <source>
        <dbReference type="SAM" id="SignalP"/>
    </source>
</evidence>
<dbReference type="InterPro" id="IPR006530">
    <property type="entry name" value="YD"/>
</dbReference>
<dbReference type="InterPro" id="IPR045351">
    <property type="entry name" value="DUF6531"/>
</dbReference>
<dbReference type="Proteomes" id="UP001595904">
    <property type="component" value="Unassembled WGS sequence"/>
</dbReference>
<dbReference type="RefSeq" id="WP_380602993.1">
    <property type="nucleotide sequence ID" value="NZ_JBHSDU010000015.1"/>
</dbReference>
<protein>
    <submittedName>
        <fullName evidence="5">DUF6531 domain-containing protein</fullName>
    </submittedName>
</protein>
<dbReference type="Pfam" id="PF25023">
    <property type="entry name" value="TEN_YD-shell"/>
    <property type="match status" value="1"/>
</dbReference>
<evidence type="ECO:0000313" key="5">
    <source>
        <dbReference type="EMBL" id="MFC4313027.1"/>
    </source>
</evidence>
<keyword evidence="1" id="KW-0677">Repeat</keyword>
<reference evidence="6" key="1">
    <citation type="journal article" date="2019" name="Int. J. Syst. Evol. Microbiol.">
        <title>The Global Catalogue of Microorganisms (GCM) 10K type strain sequencing project: providing services to taxonomists for standard genome sequencing and annotation.</title>
        <authorList>
            <consortium name="The Broad Institute Genomics Platform"/>
            <consortium name="The Broad Institute Genome Sequencing Center for Infectious Disease"/>
            <person name="Wu L."/>
            <person name="Ma J."/>
        </authorList>
    </citation>
    <scope>NUCLEOTIDE SEQUENCE [LARGE SCALE GENOMIC DNA]</scope>
    <source>
        <strain evidence="6">CGMCC 1.10759</strain>
    </source>
</reference>
<evidence type="ECO:0000313" key="6">
    <source>
        <dbReference type="Proteomes" id="UP001595904"/>
    </source>
</evidence>
<feature type="signal peptide" evidence="2">
    <location>
        <begin position="1"/>
        <end position="27"/>
    </location>
</feature>
<name>A0ABV8SZY6_9GAMM</name>
<dbReference type="NCBIfam" id="TIGR01643">
    <property type="entry name" value="YD_repeat_2x"/>
    <property type="match status" value="3"/>
</dbReference>
<comment type="caution">
    <text evidence="5">The sequence shown here is derived from an EMBL/GenBank/DDBJ whole genome shotgun (WGS) entry which is preliminary data.</text>
</comment>
<dbReference type="InterPro" id="IPR031325">
    <property type="entry name" value="RHS_repeat"/>
</dbReference>
<evidence type="ECO:0000256" key="1">
    <source>
        <dbReference type="ARBA" id="ARBA00022737"/>
    </source>
</evidence>
<dbReference type="InterPro" id="IPR056823">
    <property type="entry name" value="TEN-like_YD-shell"/>
</dbReference>
<dbReference type="EMBL" id="JBHSDU010000015">
    <property type="protein sequence ID" value="MFC4313027.1"/>
    <property type="molecule type" value="Genomic_DNA"/>
</dbReference>
<dbReference type="Pfam" id="PF05593">
    <property type="entry name" value="RHS_repeat"/>
    <property type="match status" value="3"/>
</dbReference>
<keyword evidence="6" id="KW-1185">Reference proteome</keyword>
<dbReference type="PANTHER" id="PTHR32305:SF15">
    <property type="entry name" value="PROTEIN RHSA-RELATED"/>
    <property type="match status" value="1"/>
</dbReference>
<keyword evidence="2" id="KW-0732">Signal</keyword>
<sequence>MKNNRIGAMVLGMIAVHGMLTSLPSAATPYAGAQKSEYKYYYWLEASQQEYCYSSYEDAARGWMAARDQTPECPDRYDGQVPLPGSSTQIWSGGNGEDVNTYADYPGTTGGVREKKKFCPQGIEGEWYRNTRTAGFQLWGAYLNTMTGMCELAPFGPAAPIHNVIYRNNYWTCSGGYRLQVPLPTGQVPYCVREPNTVQTERNLGDHECNLMTGNPINTATGNKYQRETDYLGQGPFPLVFERHYNSRGKGSGILGPRWTSTFDRRLVVTTGGGVRMVRLTRADGAVLNFENSSGAWRADGDVAVSLVEVSGGWRVVNEDDSAELYDASGALTSLQTRSGMSQSLSYGTDGRLVAVIDAFGRGLNFAYDTQGRLIELHDPAGTVIAYGYDGSGRLSTVSHPGTGVRTYVYDEPGHLFGAQATSLLTGILDESGTRFATFEYDSASRAFVSEHANGADRIELSYLANGSTLETDAAGTQRTHGFTLIDGVYKAASITGAPCATCGPTAAFARDTNGDVLSKTDFRGFVTSFSLNARHLETSRTEASGTARARSITTIWHPSFRLPAQIDEPGKRTTFVYDAHGNLLSRTELDTASNVSRSWNYSYNSLGQVLTMDGPRTDVQDITTFLYHDCTSGYRCGRVRKITNAAGHATTYYTYDAHGQPLTFRDANGVLTTLAYDLRQRLISRLVGTEQTSFEYWPTGLLKKVTRPDGSYVQYVHDSAHRLARISDAEGNRIEYTLDEKGNRIEEAAFDASNVRTRHRTRAFDASNRLHQLMGAAGTPNVTTTYGYDDNGNRTTALAPLGRDVAWGYDELNRLISVTDPLAGVTAYAYDELDQLLSVTDPKGLVTAYSNNALGDLLEEVSPDTGITTNTYDETGNLATRTDARGAAVGRGVFSYDALNRVTQIVYLDHTVTYQYDGCMNGIGRLCAMSDTGGLTEYDYDVHGRVVMKAQTTPPWRRWPHATPGGALYL</sequence>
<dbReference type="Pfam" id="PF20148">
    <property type="entry name" value="DUF6531"/>
    <property type="match status" value="1"/>
</dbReference>
<dbReference type="PANTHER" id="PTHR32305">
    <property type="match status" value="1"/>
</dbReference>
<feature type="domain" description="DUF6531" evidence="3">
    <location>
        <begin position="214"/>
        <end position="290"/>
    </location>
</feature>
<feature type="domain" description="Teneurin-like YD-shell" evidence="4">
    <location>
        <begin position="651"/>
        <end position="744"/>
    </location>
</feature>
<dbReference type="Gene3D" id="2.180.10.10">
    <property type="entry name" value="RHS repeat-associated core"/>
    <property type="match status" value="2"/>
</dbReference>